<dbReference type="SUPFAM" id="SSF75553">
    <property type="entry name" value="Smc hinge domain"/>
    <property type="match status" value="1"/>
</dbReference>
<dbReference type="GO" id="GO:0003677">
    <property type="term" value="F:DNA binding"/>
    <property type="evidence" value="ECO:0007669"/>
    <property type="project" value="TreeGrafter"/>
</dbReference>
<dbReference type="PANTHER" id="PTHR18937:SF12">
    <property type="entry name" value="STRUCTURAL MAINTENANCE OF CHROMOSOMES PROTEIN"/>
    <property type="match status" value="1"/>
</dbReference>
<dbReference type="InterPro" id="IPR024704">
    <property type="entry name" value="SMC"/>
</dbReference>
<dbReference type="GO" id="GO:0051301">
    <property type="term" value="P:cell division"/>
    <property type="evidence" value="ECO:0007669"/>
    <property type="project" value="UniProtKB-KW"/>
</dbReference>
<proteinExistence type="inferred from homology"/>
<protein>
    <recommendedName>
        <fullName evidence="10">Structural maintenance of chromosomes protein</fullName>
    </recommendedName>
</protein>
<feature type="coiled-coil region" evidence="11">
    <location>
        <begin position="259"/>
        <end position="293"/>
    </location>
</feature>
<dbReference type="InterPro" id="IPR010935">
    <property type="entry name" value="SMC_hinge"/>
</dbReference>
<keyword evidence="15" id="KW-1185">Reference proteome</keyword>
<evidence type="ECO:0000256" key="6">
    <source>
        <dbReference type="ARBA" id="ARBA00022776"/>
    </source>
</evidence>
<comment type="similarity">
    <text evidence="3">Belongs to the SMC family. SMC1 subfamily.</text>
</comment>
<dbReference type="SUPFAM" id="SSF52540">
    <property type="entry name" value="P-loop containing nucleoside triphosphate hydrolases"/>
    <property type="match status" value="1"/>
</dbReference>
<keyword evidence="7 11" id="KW-0175">Coiled coil</keyword>
<dbReference type="GO" id="GO:0007062">
    <property type="term" value="P:sister chromatid cohesion"/>
    <property type="evidence" value="ECO:0007669"/>
    <property type="project" value="InterPro"/>
</dbReference>
<evidence type="ECO:0000256" key="7">
    <source>
        <dbReference type="ARBA" id="ARBA00023054"/>
    </source>
</evidence>
<dbReference type="GO" id="GO:0005524">
    <property type="term" value="F:ATP binding"/>
    <property type="evidence" value="ECO:0007669"/>
    <property type="project" value="InterPro"/>
</dbReference>
<evidence type="ECO:0000256" key="10">
    <source>
        <dbReference type="PIRNR" id="PIRNR005719"/>
    </source>
</evidence>
<keyword evidence="8 10" id="KW-0539">Nucleus</keyword>
<dbReference type="PANTHER" id="PTHR18937">
    <property type="entry name" value="STRUCTURAL MAINTENANCE OF CHROMOSOMES SMC FAMILY MEMBER"/>
    <property type="match status" value="1"/>
</dbReference>
<dbReference type="InterPro" id="IPR027417">
    <property type="entry name" value="P-loop_NTPase"/>
</dbReference>
<dbReference type="InterPro" id="IPR003395">
    <property type="entry name" value="RecF/RecN/SMC_N"/>
</dbReference>
<comment type="subcellular location">
    <subcellularLocation>
        <location evidence="2">Chromosome</location>
    </subcellularLocation>
    <subcellularLocation>
        <location evidence="1 10">Nucleus</location>
    </subcellularLocation>
</comment>
<dbReference type="CDD" id="cd03275">
    <property type="entry name" value="ABC_SMC1_euk"/>
    <property type="match status" value="2"/>
</dbReference>
<dbReference type="Gene3D" id="3.30.70.1620">
    <property type="match status" value="1"/>
</dbReference>
<dbReference type="Pfam" id="PF02463">
    <property type="entry name" value="SMC_N"/>
    <property type="match status" value="1"/>
</dbReference>
<evidence type="ECO:0000259" key="13">
    <source>
        <dbReference type="SMART" id="SM00968"/>
    </source>
</evidence>
<dbReference type="EMBL" id="JARIHO010000001">
    <property type="protein sequence ID" value="KAJ7368859.1"/>
    <property type="molecule type" value="Genomic_DNA"/>
</dbReference>
<evidence type="ECO:0000313" key="14">
    <source>
        <dbReference type="EMBL" id="KAJ7368859.1"/>
    </source>
</evidence>
<evidence type="ECO:0000256" key="5">
    <source>
        <dbReference type="ARBA" id="ARBA00022618"/>
    </source>
</evidence>
<feature type="coiled-coil region" evidence="11">
    <location>
        <begin position="829"/>
        <end position="891"/>
    </location>
</feature>
<dbReference type="SMART" id="SM00968">
    <property type="entry name" value="SMC_hinge"/>
    <property type="match status" value="1"/>
</dbReference>
<feature type="coiled-coil region" evidence="11">
    <location>
        <begin position="329"/>
        <end position="384"/>
    </location>
</feature>
<evidence type="ECO:0000256" key="12">
    <source>
        <dbReference type="SAM" id="MobiDB-lite"/>
    </source>
</evidence>
<organism evidence="14 15">
    <name type="scientific">Mycena albidolilacea</name>
    <dbReference type="NCBI Taxonomy" id="1033008"/>
    <lineage>
        <taxon>Eukaryota</taxon>
        <taxon>Fungi</taxon>
        <taxon>Dikarya</taxon>
        <taxon>Basidiomycota</taxon>
        <taxon>Agaricomycotina</taxon>
        <taxon>Agaricomycetes</taxon>
        <taxon>Agaricomycetidae</taxon>
        <taxon>Agaricales</taxon>
        <taxon>Marasmiineae</taxon>
        <taxon>Mycenaceae</taxon>
        <taxon>Mycena</taxon>
    </lineage>
</organism>
<dbReference type="PIRSF" id="PIRSF005719">
    <property type="entry name" value="SMC"/>
    <property type="match status" value="1"/>
</dbReference>
<dbReference type="Gene3D" id="1.20.1060.20">
    <property type="match status" value="1"/>
</dbReference>
<dbReference type="GO" id="GO:0016887">
    <property type="term" value="F:ATP hydrolysis activity"/>
    <property type="evidence" value="ECO:0007669"/>
    <property type="project" value="InterPro"/>
</dbReference>
<evidence type="ECO:0000256" key="1">
    <source>
        <dbReference type="ARBA" id="ARBA00004123"/>
    </source>
</evidence>
<dbReference type="AlphaFoldDB" id="A0AAD7F508"/>
<evidence type="ECO:0000256" key="11">
    <source>
        <dbReference type="SAM" id="Coils"/>
    </source>
</evidence>
<evidence type="ECO:0000256" key="9">
    <source>
        <dbReference type="ARBA" id="ARBA00023306"/>
    </source>
</evidence>
<accession>A0AAD7F508</accession>
<dbReference type="InterPro" id="IPR028468">
    <property type="entry name" value="Smc1_ABC"/>
</dbReference>
<dbReference type="Proteomes" id="UP001218218">
    <property type="component" value="Unassembled WGS sequence"/>
</dbReference>
<comment type="caution">
    <text evidence="14">The sequence shown here is derived from an EMBL/GenBank/DDBJ whole genome shotgun (WGS) entry which is preliminary data.</text>
</comment>
<keyword evidence="5" id="KW-0132">Cell division</keyword>
<evidence type="ECO:0000313" key="15">
    <source>
        <dbReference type="Proteomes" id="UP001218218"/>
    </source>
</evidence>
<sequence length="1220" mass="137601">MPLVQIEVCDFKSYRGHQTIGPFKNFTSVIGPNGAGKSNLMDAISFVLGVKSAQLRSSQLKDLVYRGRRLGKSGIEGEEEDEPNADEDEDEGEGEGTAKKAWVLAVYVDADKKEWRFRRTISTTGASEYKLNSKVVTYNAYNAALMSHNILVKAKNFLVFQGDVEAVASQSPRELSRLIDQISGSLELAPEYEKAKEAQDRATENATFNFTKRRGIAGEIKQYKEQKGEADRFDALCQERDQRILHRILFKLFHIEEAIEANAREIRTQNKALKSLRAEQRAHDEALEAARAEQAKARTGVMQMEKKIKKAEKVLDGKRPELVTAEAHIAHAKRKLTNATKAKAELEAQQAGQQAKVNNMQQELARVKKQADAAQEAQRKASQHNMALGEHTLDEYRKLKAAASVLAVDERQELETVSREYKTVTRTLGQLKEKQTGLEENRETRSKDLEVQTGRKKELEDKIAGLHTDLTKTRQELDNQQSERTKIKQLETQANEQLQNVFQQLLQAGVDKHESEREMKLKETLANLQRLFPGVRGRVVDLCKPAQRKYETAVSVVLGWNIDAIVVDTEKIAIDCIEYMRNQRVGQATFIPLDTIQAKPINDKFRSFAKGARLAVDVIQYEPQVERAMHHACGNALVCDTMEVARYVCYEKGQEVKAVTLEGTIIHKSGLITGGKSTHNNGKKWDEKDVQGLIKKRDSLLAQLRDLGKQRSRGQTDENLIAEIGRIESATTLAKDDLNAVNLRLTGAYDASQKRIKELSKTINDAEDAIFDEFCRKIVVVNIREYEERQLRVATEESAARLQFENQIARLTHASEFEQNTLTGTLERITNLDKTINAEQANLVKLEEQKEAAQEDISESETAIGVLREDLSGLQETLEEKTKNVEQVKKTTTKASKVLDQALKEIASKVNDEIEKSALERSSIYRKCRLEEIKLPLLQGNLKNVPMEENLREEVAMDVDDDEDGTQQPRQVQDYGIEVDFDALDDDDREDGSAEAVAEFDKEITKLNAEIERMAPNMKAIDRLEDVEAKLADTEKEADKARQDSRTARDTYNDVKRRRCELFNKAYNHISDRIDQVYKDLTKGKASPMGGVAYLSLEDNEEPYAGGIKYHAMPPMKRFRDMEQLSGGEKTVAALALLFAIHSYQPAPFFVLDEVDAALDNTNVAKIANYIQSQASDAFQFIVISLKGSLYERGNSLVGIYRDQDVNSSRTLTLDLTQYD</sequence>
<feature type="domain" description="SMC hinge" evidence="13">
    <location>
        <begin position="533"/>
        <end position="649"/>
    </location>
</feature>
<dbReference type="Pfam" id="PF06470">
    <property type="entry name" value="SMC_hinge"/>
    <property type="match status" value="1"/>
</dbReference>
<evidence type="ECO:0000256" key="2">
    <source>
        <dbReference type="ARBA" id="ARBA00004286"/>
    </source>
</evidence>
<dbReference type="GO" id="GO:0008278">
    <property type="term" value="C:cohesin complex"/>
    <property type="evidence" value="ECO:0007669"/>
    <property type="project" value="InterPro"/>
</dbReference>
<gene>
    <name evidence="14" type="ORF">DFH08DRAFT_947746</name>
</gene>
<feature type="region of interest" description="Disordered" evidence="12">
    <location>
        <begin position="74"/>
        <end position="96"/>
    </location>
</feature>
<reference evidence="14" key="1">
    <citation type="submission" date="2023-03" db="EMBL/GenBank/DDBJ databases">
        <title>Massive genome expansion in bonnet fungi (Mycena s.s.) driven by repeated elements and novel gene families across ecological guilds.</title>
        <authorList>
            <consortium name="Lawrence Berkeley National Laboratory"/>
            <person name="Harder C.B."/>
            <person name="Miyauchi S."/>
            <person name="Viragh M."/>
            <person name="Kuo A."/>
            <person name="Thoen E."/>
            <person name="Andreopoulos B."/>
            <person name="Lu D."/>
            <person name="Skrede I."/>
            <person name="Drula E."/>
            <person name="Henrissat B."/>
            <person name="Morin E."/>
            <person name="Kohler A."/>
            <person name="Barry K."/>
            <person name="LaButti K."/>
            <person name="Morin E."/>
            <person name="Salamov A."/>
            <person name="Lipzen A."/>
            <person name="Mereny Z."/>
            <person name="Hegedus B."/>
            <person name="Baldrian P."/>
            <person name="Stursova M."/>
            <person name="Weitz H."/>
            <person name="Taylor A."/>
            <person name="Grigoriev I.V."/>
            <person name="Nagy L.G."/>
            <person name="Martin F."/>
            <person name="Kauserud H."/>
        </authorList>
    </citation>
    <scope>NUCLEOTIDE SEQUENCE</scope>
    <source>
        <strain evidence="14">CBHHK002</strain>
    </source>
</reference>
<evidence type="ECO:0000256" key="8">
    <source>
        <dbReference type="ARBA" id="ARBA00023242"/>
    </source>
</evidence>
<feature type="coiled-coil region" evidence="11">
    <location>
        <begin position="1017"/>
        <end position="1051"/>
    </location>
</feature>
<evidence type="ECO:0000256" key="4">
    <source>
        <dbReference type="ARBA" id="ARBA00022454"/>
    </source>
</evidence>
<feature type="region of interest" description="Disordered" evidence="12">
    <location>
        <begin position="434"/>
        <end position="455"/>
    </location>
</feature>
<keyword evidence="9" id="KW-0131">Cell cycle</keyword>
<evidence type="ECO:0000256" key="3">
    <source>
        <dbReference type="ARBA" id="ARBA00005597"/>
    </source>
</evidence>
<dbReference type="Gene3D" id="3.40.50.300">
    <property type="entry name" value="P-loop containing nucleotide triphosphate hydrolases"/>
    <property type="match status" value="2"/>
</dbReference>
<dbReference type="GO" id="GO:0005634">
    <property type="term" value="C:nucleus"/>
    <property type="evidence" value="ECO:0007669"/>
    <property type="project" value="UniProtKB-SubCell"/>
</dbReference>
<keyword evidence="4" id="KW-0158">Chromosome</keyword>
<name>A0AAD7F508_9AGAR</name>
<keyword evidence="6" id="KW-0498">Mitosis</keyword>
<dbReference type="InterPro" id="IPR036277">
    <property type="entry name" value="SMC_hinge_sf"/>
</dbReference>
<feature type="compositionally biased region" description="Acidic residues" evidence="12">
    <location>
        <begin position="76"/>
        <end position="94"/>
    </location>
</feature>